<keyword evidence="3" id="KW-0479">Metal-binding</keyword>
<comment type="caution">
    <text evidence="13">The sequence shown here is derived from an EMBL/GenBank/DDBJ whole genome shotgun (WGS) entry which is preliminary data.</text>
</comment>
<feature type="domain" description="S-adenosylmethionine synthetase central" evidence="11">
    <location>
        <begin position="97"/>
        <end position="205"/>
    </location>
</feature>
<evidence type="ECO:0000313" key="14">
    <source>
        <dbReference type="Proteomes" id="UP000034054"/>
    </source>
</evidence>
<evidence type="ECO:0000259" key="12">
    <source>
        <dbReference type="Pfam" id="PF02773"/>
    </source>
</evidence>
<dbReference type="NCBIfam" id="TIGR01034">
    <property type="entry name" value="metK"/>
    <property type="match status" value="1"/>
</dbReference>
<dbReference type="GO" id="GO:0005524">
    <property type="term" value="F:ATP binding"/>
    <property type="evidence" value="ECO:0007669"/>
    <property type="project" value="UniProtKB-KW"/>
</dbReference>
<evidence type="ECO:0000256" key="4">
    <source>
        <dbReference type="ARBA" id="ARBA00022741"/>
    </source>
</evidence>
<dbReference type="Pfam" id="PF02772">
    <property type="entry name" value="S-AdoMet_synt_M"/>
    <property type="match status" value="1"/>
</dbReference>
<dbReference type="Pfam" id="PF02773">
    <property type="entry name" value="S-AdoMet_synt_C"/>
    <property type="match status" value="1"/>
</dbReference>
<dbReference type="InterPro" id="IPR022628">
    <property type="entry name" value="S-AdoMet_synt_N"/>
</dbReference>
<keyword evidence="7" id="KW-0630">Potassium</keyword>
<evidence type="ECO:0000256" key="3">
    <source>
        <dbReference type="ARBA" id="ARBA00022723"/>
    </source>
</evidence>
<organism evidence="13 14">
    <name type="scientific">Candidatus Uhrbacteria bacterium GW2011_GWA2_52_8d</name>
    <dbReference type="NCBI Taxonomy" id="1618979"/>
    <lineage>
        <taxon>Bacteria</taxon>
        <taxon>Candidatus Uhriibacteriota</taxon>
    </lineage>
</organism>
<dbReference type="Proteomes" id="UP000034054">
    <property type="component" value="Unassembled WGS sequence"/>
</dbReference>
<dbReference type="EC" id="2.5.1.6" evidence="8"/>
<keyword evidence="2" id="KW-0808">Transferase</keyword>
<protein>
    <recommendedName>
        <fullName evidence="8">Methionine adenosyltransferase</fullName>
        <ecNumber evidence="8">2.5.1.6</ecNumber>
    </recommendedName>
</protein>
<dbReference type="InterPro" id="IPR022630">
    <property type="entry name" value="S-AdoMet_synt_C"/>
</dbReference>
<keyword evidence="6" id="KW-0460">Magnesium</keyword>
<dbReference type="GO" id="GO:0006730">
    <property type="term" value="P:one-carbon metabolic process"/>
    <property type="evidence" value="ECO:0007669"/>
    <property type="project" value="UniProtKB-KW"/>
</dbReference>
<evidence type="ECO:0000256" key="8">
    <source>
        <dbReference type="NCBIfam" id="TIGR01034"/>
    </source>
</evidence>
<feature type="domain" description="S-adenosylmethionine synthetase N-terminal" evidence="10">
    <location>
        <begin position="4"/>
        <end position="83"/>
    </location>
</feature>
<sequence>MKKTVESVTQGHPDKVCDQIADAIVDEYLRRDKQARVDINVLGSHGMMMIGGEVTSTADFDLGALAKHVYAEIGYKDDVEVFVNIDAQSAEMKHVHNGVTDNAVVNGFATSETRELLPRAVVYAHNLARRLDDLRKTDPAFSWLKPDGKIQLTMDGGHVCAVTVLASHQVSIDEKDVKTALLERLLVPILGEDGVAMYINPIGTFIDAGFKADSGASGRKMTVDTYGGLIPHGDKSISGKDPSRVDRAAAYMARYVARYLVEQGLAHSAMVSLVYSMGRAEPVHIQATGMGGKMPGRVGFGLQAGDLTQLLKKTFDFRPEAIAERLNLFQPVYRATATYGHFGRAGFPWEESLVV</sequence>
<evidence type="ECO:0000256" key="6">
    <source>
        <dbReference type="ARBA" id="ARBA00022842"/>
    </source>
</evidence>
<dbReference type="GO" id="GO:0004478">
    <property type="term" value="F:methionine adenosyltransferase activity"/>
    <property type="evidence" value="ECO:0007669"/>
    <property type="project" value="UniProtKB-UniRule"/>
</dbReference>
<dbReference type="Gene3D" id="3.30.300.10">
    <property type="match status" value="3"/>
</dbReference>
<evidence type="ECO:0000256" key="7">
    <source>
        <dbReference type="ARBA" id="ARBA00022958"/>
    </source>
</evidence>
<dbReference type="InterPro" id="IPR022636">
    <property type="entry name" value="S-AdoMet_synthetase_sfam"/>
</dbReference>
<dbReference type="Pfam" id="PF00438">
    <property type="entry name" value="S-AdoMet_synt_N"/>
    <property type="match status" value="1"/>
</dbReference>
<proteinExistence type="inferred from homology"/>
<evidence type="ECO:0000256" key="9">
    <source>
        <dbReference type="RuleBase" id="RU004462"/>
    </source>
</evidence>
<keyword evidence="4" id="KW-0547">Nucleotide-binding</keyword>
<dbReference type="PANTHER" id="PTHR11964">
    <property type="entry name" value="S-ADENOSYLMETHIONINE SYNTHETASE"/>
    <property type="match status" value="1"/>
</dbReference>
<dbReference type="GO" id="GO:0046872">
    <property type="term" value="F:metal ion binding"/>
    <property type="evidence" value="ECO:0007669"/>
    <property type="project" value="UniProtKB-KW"/>
</dbReference>
<keyword evidence="5" id="KW-0067">ATP-binding</keyword>
<reference evidence="13 14" key="1">
    <citation type="journal article" date="2015" name="Nature">
        <title>rRNA introns, odd ribosomes, and small enigmatic genomes across a large radiation of phyla.</title>
        <authorList>
            <person name="Brown C.T."/>
            <person name="Hug L.A."/>
            <person name="Thomas B.C."/>
            <person name="Sharon I."/>
            <person name="Castelle C.J."/>
            <person name="Singh A."/>
            <person name="Wilkins M.J."/>
            <person name="Williams K.H."/>
            <person name="Banfield J.F."/>
        </authorList>
    </citation>
    <scope>NUCLEOTIDE SEQUENCE [LARGE SCALE GENOMIC DNA]</scope>
</reference>
<evidence type="ECO:0000259" key="11">
    <source>
        <dbReference type="Pfam" id="PF02772"/>
    </source>
</evidence>
<dbReference type="InterPro" id="IPR002133">
    <property type="entry name" value="S-AdoMet_synthetase"/>
</dbReference>
<evidence type="ECO:0000313" key="13">
    <source>
        <dbReference type="EMBL" id="KKW31085.1"/>
    </source>
</evidence>
<dbReference type="SUPFAM" id="SSF55973">
    <property type="entry name" value="S-adenosylmethionine synthetase"/>
    <property type="match status" value="3"/>
</dbReference>
<evidence type="ECO:0000256" key="5">
    <source>
        <dbReference type="ARBA" id="ARBA00022840"/>
    </source>
</evidence>
<comment type="similarity">
    <text evidence="9">Belongs to the AdoMet synthase family.</text>
</comment>
<keyword evidence="1" id="KW-0554">One-carbon metabolism</keyword>
<evidence type="ECO:0000256" key="1">
    <source>
        <dbReference type="ARBA" id="ARBA00022563"/>
    </source>
</evidence>
<feature type="domain" description="S-adenosylmethionine synthetase C-terminal" evidence="12">
    <location>
        <begin position="209"/>
        <end position="350"/>
    </location>
</feature>
<dbReference type="AlphaFoldDB" id="A0A0G1XJN0"/>
<dbReference type="PATRIC" id="fig|1618979.3.peg.814"/>
<dbReference type="PIRSF" id="PIRSF000497">
    <property type="entry name" value="MAT"/>
    <property type="match status" value="1"/>
</dbReference>
<accession>A0A0G1XJN0</accession>
<dbReference type="GO" id="GO:0006556">
    <property type="term" value="P:S-adenosylmethionine biosynthetic process"/>
    <property type="evidence" value="ECO:0007669"/>
    <property type="project" value="UniProtKB-UniRule"/>
</dbReference>
<gene>
    <name evidence="13" type="ORF">UY76_C0066G0003</name>
</gene>
<dbReference type="InterPro" id="IPR022629">
    <property type="entry name" value="S-AdoMet_synt_central"/>
</dbReference>
<evidence type="ECO:0000259" key="10">
    <source>
        <dbReference type="Pfam" id="PF00438"/>
    </source>
</evidence>
<evidence type="ECO:0000256" key="2">
    <source>
        <dbReference type="ARBA" id="ARBA00022679"/>
    </source>
</evidence>
<dbReference type="EMBL" id="LCRH01000066">
    <property type="protein sequence ID" value="KKW31085.1"/>
    <property type="molecule type" value="Genomic_DNA"/>
</dbReference>
<name>A0A0G1XJN0_9BACT</name>